<keyword evidence="3" id="KW-1185">Reference proteome</keyword>
<evidence type="ECO:0000256" key="1">
    <source>
        <dbReference type="SAM" id="SignalP"/>
    </source>
</evidence>
<dbReference type="Proteomes" id="UP000618319">
    <property type="component" value="Unassembled WGS sequence"/>
</dbReference>
<sequence length="227" mass="25087">MNKLFKIAALACALTVGFTACDKHAETPLEQEYQAKVMVKDGETKDLANVSTTVNTKGTIRRSGDVYALRNFRQFTIGENGSATETAATNFYFDFKENDGVNAANSPLILPATTAAKLIANADKGYTLYYIDKAFEEVSANDNYLPAAENTLGLQSAYAPNVIGWASYTGGPKHQVIPVENRTIVIFKDGKAFFKLRVNSVYSNGEPEKEEAPTNYFYYSIDYQEFK</sequence>
<dbReference type="EMBL" id="PSKQ01000019">
    <property type="protein sequence ID" value="MBE8721296.1"/>
    <property type="molecule type" value="Genomic_DNA"/>
</dbReference>
<gene>
    <name evidence="2" type="ORF">C4F40_11230</name>
</gene>
<evidence type="ECO:0008006" key="4">
    <source>
        <dbReference type="Google" id="ProtNLM"/>
    </source>
</evidence>
<reference evidence="2 3" key="1">
    <citation type="submission" date="2018-02" db="EMBL/GenBank/DDBJ databases">
        <title>Sphingobacterium KA21.</title>
        <authorList>
            <person name="Vasarhelyi B.M."/>
            <person name="Deshmukh S."/>
            <person name="Balint B."/>
            <person name="Kukolya J."/>
        </authorList>
    </citation>
    <scope>NUCLEOTIDE SEQUENCE [LARGE SCALE GENOMIC DNA]</scope>
    <source>
        <strain evidence="2 3">Ka21</strain>
    </source>
</reference>
<feature type="signal peptide" evidence="1">
    <location>
        <begin position="1"/>
        <end position="25"/>
    </location>
</feature>
<proteinExistence type="predicted"/>
<dbReference type="PROSITE" id="PS51257">
    <property type="entry name" value="PROKAR_LIPOPROTEIN"/>
    <property type="match status" value="1"/>
</dbReference>
<accession>A0ABR9T7I3</accession>
<evidence type="ECO:0000313" key="2">
    <source>
        <dbReference type="EMBL" id="MBE8721296.1"/>
    </source>
</evidence>
<evidence type="ECO:0000313" key="3">
    <source>
        <dbReference type="Proteomes" id="UP000618319"/>
    </source>
</evidence>
<organism evidence="2 3">
    <name type="scientific">Sphingobacterium pedocola</name>
    <dbReference type="NCBI Taxonomy" id="2082722"/>
    <lineage>
        <taxon>Bacteria</taxon>
        <taxon>Pseudomonadati</taxon>
        <taxon>Bacteroidota</taxon>
        <taxon>Sphingobacteriia</taxon>
        <taxon>Sphingobacteriales</taxon>
        <taxon>Sphingobacteriaceae</taxon>
        <taxon>Sphingobacterium</taxon>
    </lineage>
</organism>
<comment type="caution">
    <text evidence="2">The sequence shown here is derived from an EMBL/GenBank/DDBJ whole genome shotgun (WGS) entry which is preliminary data.</text>
</comment>
<protein>
    <recommendedName>
        <fullName evidence="4">HmuY protein</fullName>
    </recommendedName>
</protein>
<feature type="chain" id="PRO_5045441448" description="HmuY protein" evidence="1">
    <location>
        <begin position="26"/>
        <end position="227"/>
    </location>
</feature>
<dbReference type="RefSeq" id="WP_196938516.1">
    <property type="nucleotide sequence ID" value="NZ_MU158689.1"/>
</dbReference>
<name>A0ABR9T7I3_9SPHI</name>
<keyword evidence="1" id="KW-0732">Signal</keyword>